<accession>A0ABN2FYG5</accession>
<proteinExistence type="predicted"/>
<name>A0ABN2FYG5_9ACTN</name>
<organism evidence="1 2">
    <name type="scientific">Fodinicola feengrottensis</name>
    <dbReference type="NCBI Taxonomy" id="435914"/>
    <lineage>
        <taxon>Bacteria</taxon>
        <taxon>Bacillati</taxon>
        <taxon>Actinomycetota</taxon>
        <taxon>Actinomycetes</taxon>
        <taxon>Mycobacteriales</taxon>
        <taxon>Fodinicola</taxon>
    </lineage>
</organism>
<comment type="caution">
    <text evidence="1">The sequence shown here is derived from an EMBL/GenBank/DDBJ whole genome shotgun (WGS) entry which is preliminary data.</text>
</comment>
<reference evidence="1 2" key="1">
    <citation type="journal article" date="2019" name="Int. J. Syst. Evol. Microbiol.">
        <title>The Global Catalogue of Microorganisms (GCM) 10K type strain sequencing project: providing services to taxonomists for standard genome sequencing and annotation.</title>
        <authorList>
            <consortium name="The Broad Institute Genomics Platform"/>
            <consortium name="The Broad Institute Genome Sequencing Center for Infectious Disease"/>
            <person name="Wu L."/>
            <person name="Ma J."/>
        </authorList>
    </citation>
    <scope>NUCLEOTIDE SEQUENCE [LARGE SCALE GENOMIC DNA]</scope>
    <source>
        <strain evidence="1 2">JCM 14718</strain>
    </source>
</reference>
<keyword evidence="2" id="KW-1185">Reference proteome</keyword>
<dbReference type="Proteomes" id="UP001500618">
    <property type="component" value="Unassembled WGS sequence"/>
</dbReference>
<protein>
    <submittedName>
        <fullName evidence="1">Uncharacterized protein</fullName>
    </submittedName>
</protein>
<sequence length="599" mass="62471">MAPVARALLDLQRTAGNKAVTTLATRRVPVQRANAVVSKSGMVGDIPGPQVNDAADVRLAIERLMHLNSITMPGYDAIAEVLRQHDAEVAALPKAEQAAARKKPVDVASLAPLVAALVRNAEGSINPGVAQWQLGVQIGAPVGPGLDNVPSDVEMLARALQFEGLATNVTADAASHLPAVLEGLADLKNRILTGVRPEGPRLPGGLAAAGSGDYSKVTASLDGADRVPEETVLDWANLLSKTARVAPAETPGSTITKAQICQQIAANRANIPNRPGVGLAFSKPVAPYHQGISYTRSKELLRAGAEPRPASLTEGSDSRTAANNAAWDELLTEGSAGSGNSYDSQLMTVGRGFGVQGGQGAAVLNAFFSADASAKSALLHVGFTVEGTTAVVVDTEHQVVLRGDAALKYITLNKAIYSQLANTAESPAHIDKMSDAQFGVMRDNAAKIPQEVFDGGTYVEPAQKPSKAVPKPGPPRSVTITAPWNVDVMRFAVHLKHAAGGITWNRMITEGTGSDGRGDINKLAGLILPHLPPHSAYGAGQLWGGEENRMLEWGEHLVGKQLSKIAKLPDAATVPAGTRYFAVTGGFKVWSAGVSLASE</sequence>
<dbReference type="EMBL" id="BAAANY010000003">
    <property type="protein sequence ID" value="GAA1662105.1"/>
    <property type="molecule type" value="Genomic_DNA"/>
</dbReference>
<evidence type="ECO:0000313" key="1">
    <source>
        <dbReference type="EMBL" id="GAA1662105.1"/>
    </source>
</evidence>
<evidence type="ECO:0000313" key="2">
    <source>
        <dbReference type="Proteomes" id="UP001500618"/>
    </source>
</evidence>
<gene>
    <name evidence="1" type="ORF">GCM10009765_09460</name>
</gene>